<evidence type="ECO:0000256" key="3">
    <source>
        <dbReference type="ARBA" id="ARBA00022979"/>
    </source>
</evidence>
<dbReference type="PANTHER" id="PTHR22589:SF14">
    <property type="entry name" value="CHOLINE O-ACETYLTRANSFERASE"/>
    <property type="match status" value="1"/>
</dbReference>
<dbReference type="Pfam" id="PF00755">
    <property type="entry name" value="Carn_acyltransf"/>
    <property type="match status" value="1"/>
</dbReference>
<keyword evidence="4" id="KW-0012">Acyltransferase</keyword>
<keyword evidence="11" id="KW-1185">Reference proteome</keyword>
<proteinExistence type="inferred from homology"/>
<evidence type="ECO:0000259" key="9">
    <source>
        <dbReference type="Pfam" id="PF00755"/>
    </source>
</evidence>
<feature type="domain" description="Choline/carnitine acyltransferase" evidence="9">
    <location>
        <begin position="11"/>
        <end position="366"/>
    </location>
</feature>
<dbReference type="SUPFAM" id="SSF52777">
    <property type="entry name" value="CoA-dependent acyltransferases"/>
    <property type="match status" value="2"/>
</dbReference>
<evidence type="ECO:0000256" key="2">
    <source>
        <dbReference type="ARBA" id="ARBA00022679"/>
    </source>
</evidence>
<dbReference type="InterPro" id="IPR039551">
    <property type="entry name" value="Cho/carn_acyl_trans"/>
</dbReference>
<evidence type="ECO:0000256" key="4">
    <source>
        <dbReference type="ARBA" id="ARBA00023315"/>
    </source>
</evidence>
<dbReference type="InterPro" id="IPR023213">
    <property type="entry name" value="CAT-like_dom_sf"/>
</dbReference>
<keyword evidence="2" id="KW-0808">Transferase</keyword>
<evidence type="ECO:0000256" key="5">
    <source>
        <dbReference type="ARBA" id="ARBA00037088"/>
    </source>
</evidence>
<evidence type="ECO:0000256" key="1">
    <source>
        <dbReference type="ARBA" id="ARBA00005232"/>
    </source>
</evidence>
<sequence length="431" mass="49265">MRNGIFYKPSINDLEAQIFGIVTKSTPQKNTGILTTCTRREWAILKNKLEQISSTNGSLLKLIQNAAFVVNLDQAGDDSPIEQFLHGGKFATNRWFDCTLQLIINDDGDFGICYEHSVCEGIPVVQLAAEIKRAIIQNPTKEKYYYGNSPLEPLSFRTSHELDLLVSRQIENHRVQQERLDLNVFKFEKFGKTFIKKQNMSPDAFLQVALQCAYHRIYCRLPCSYESGSIRRFRDGRVDNIRASTIPALQLCRHLSEFYSRGDCKSSLSTNSMDYLRKAVRFQTSITQQAITGKGLDNHLLALLNTLKEVSLPIPELFTDNSFKTFNHFELSTSQIPTISRDIYMCYGPVVPDGYGCSYNPQKESFGGIARNTDGYLQPIQLQKEDIRKDVFGKTPRRVRCNSQVDDLDQLALETRRSTFKRAQTEDKFRL</sequence>
<dbReference type="Gene3D" id="3.30.559.10">
    <property type="entry name" value="Chloramphenicol acetyltransferase-like domain"/>
    <property type="match status" value="1"/>
</dbReference>
<dbReference type="Proteomes" id="UP001158576">
    <property type="component" value="Chromosome 2"/>
</dbReference>
<accession>A0ABN7T9W3</accession>
<evidence type="ECO:0000256" key="6">
    <source>
        <dbReference type="ARBA" id="ARBA00039091"/>
    </source>
</evidence>
<comment type="catalytic activity">
    <reaction evidence="8">
        <text>choline + acetyl-CoA = acetylcholine + CoA</text>
        <dbReference type="Rhea" id="RHEA:18821"/>
        <dbReference type="ChEBI" id="CHEBI:15354"/>
        <dbReference type="ChEBI" id="CHEBI:15355"/>
        <dbReference type="ChEBI" id="CHEBI:57287"/>
        <dbReference type="ChEBI" id="CHEBI:57288"/>
        <dbReference type="EC" id="2.3.1.6"/>
    </reaction>
</comment>
<reference evidence="10 11" key="1">
    <citation type="submission" date="2021-04" db="EMBL/GenBank/DDBJ databases">
        <authorList>
            <person name="Bliznina A."/>
        </authorList>
    </citation>
    <scope>NUCLEOTIDE SEQUENCE [LARGE SCALE GENOMIC DNA]</scope>
</reference>
<dbReference type="Gene3D" id="3.30.559.70">
    <property type="entry name" value="Choline/Carnitine o-acyltransferase, domain 2"/>
    <property type="match status" value="1"/>
</dbReference>
<dbReference type="InterPro" id="IPR042231">
    <property type="entry name" value="Cho/carn_acyl_trans_2"/>
</dbReference>
<gene>
    <name evidence="10" type="ORF">OKIOD_LOCUS14338</name>
</gene>
<evidence type="ECO:0000256" key="7">
    <source>
        <dbReference type="ARBA" id="ARBA00040495"/>
    </source>
</evidence>
<protein>
    <recommendedName>
        <fullName evidence="7">Choline O-acetyltransferase</fullName>
        <ecNumber evidence="6">2.3.1.6</ecNumber>
    </recommendedName>
</protein>
<evidence type="ECO:0000313" key="10">
    <source>
        <dbReference type="EMBL" id="CAG5111248.1"/>
    </source>
</evidence>
<comment type="similarity">
    <text evidence="1">Belongs to the carnitine/choline acetyltransferase family.</text>
</comment>
<dbReference type="EC" id="2.3.1.6" evidence="6"/>
<keyword evidence="3" id="KW-0530">Neurotransmitter biosynthesis</keyword>
<dbReference type="InterPro" id="IPR000542">
    <property type="entry name" value="Carn_acyl_trans"/>
</dbReference>
<organism evidence="10 11">
    <name type="scientific">Oikopleura dioica</name>
    <name type="common">Tunicate</name>
    <dbReference type="NCBI Taxonomy" id="34765"/>
    <lineage>
        <taxon>Eukaryota</taxon>
        <taxon>Metazoa</taxon>
        <taxon>Chordata</taxon>
        <taxon>Tunicata</taxon>
        <taxon>Appendicularia</taxon>
        <taxon>Copelata</taxon>
        <taxon>Oikopleuridae</taxon>
        <taxon>Oikopleura</taxon>
    </lineage>
</organism>
<evidence type="ECO:0000256" key="8">
    <source>
        <dbReference type="ARBA" id="ARBA00048143"/>
    </source>
</evidence>
<dbReference type="EMBL" id="OU015567">
    <property type="protein sequence ID" value="CAG5111248.1"/>
    <property type="molecule type" value="Genomic_DNA"/>
</dbReference>
<dbReference type="PANTHER" id="PTHR22589">
    <property type="entry name" value="CARNITINE O-ACYLTRANSFERASE"/>
    <property type="match status" value="1"/>
</dbReference>
<evidence type="ECO:0000313" key="11">
    <source>
        <dbReference type="Proteomes" id="UP001158576"/>
    </source>
</evidence>
<comment type="function">
    <text evidence="5">Catalyzes the reversible synthesis of acetylcholine (ACh) from acetyl CoA and choline at cholinergic synapses.</text>
</comment>
<name>A0ABN7T9W3_OIKDI</name>